<name>A0A815MXS1_9BILA</name>
<proteinExistence type="predicted"/>
<sequence length="202" mass="23099">MNFIPPNTKRIAEALGDITQLPKDMQMVVTNKLDESFQPVSKPDHDDWLSIHKVEGQTTKSFERTRSKAVPHATYKTIYIQPVGSFNHPRVIPLNVIIEFVRIFFPGFFFYLFISYVHCEECGCNKIPSIEVINDEGLANGIKEVRDDFLARQPSSNFNRLSATILIREKDTQTWKRGSVDGTLVAYPASTVKLMYMYSAME</sequence>
<dbReference type="Proteomes" id="UP000663874">
    <property type="component" value="Unassembled WGS sequence"/>
</dbReference>
<organism evidence="1 3">
    <name type="scientific">Rotaria sordida</name>
    <dbReference type="NCBI Taxonomy" id="392033"/>
    <lineage>
        <taxon>Eukaryota</taxon>
        <taxon>Metazoa</taxon>
        <taxon>Spiralia</taxon>
        <taxon>Gnathifera</taxon>
        <taxon>Rotifera</taxon>
        <taxon>Eurotatoria</taxon>
        <taxon>Bdelloidea</taxon>
        <taxon>Philodinida</taxon>
        <taxon>Philodinidae</taxon>
        <taxon>Rotaria</taxon>
    </lineage>
</organism>
<evidence type="ECO:0000313" key="3">
    <source>
        <dbReference type="Proteomes" id="UP000663889"/>
    </source>
</evidence>
<dbReference type="EMBL" id="CAJOBE010002645">
    <property type="protein sequence ID" value="CAF3835151.1"/>
    <property type="molecule type" value="Genomic_DNA"/>
</dbReference>
<evidence type="ECO:0000313" key="1">
    <source>
        <dbReference type="EMBL" id="CAF1430618.1"/>
    </source>
</evidence>
<gene>
    <name evidence="2" type="ORF">FNK824_LOCUS16998</name>
    <name evidence="1" type="ORF">SEV965_LOCUS32724</name>
</gene>
<comment type="caution">
    <text evidence="1">The sequence shown here is derived from an EMBL/GenBank/DDBJ whole genome shotgun (WGS) entry which is preliminary data.</text>
</comment>
<protein>
    <submittedName>
        <fullName evidence="1">Uncharacterized protein</fullName>
    </submittedName>
</protein>
<evidence type="ECO:0000313" key="2">
    <source>
        <dbReference type="EMBL" id="CAF3835151.1"/>
    </source>
</evidence>
<reference evidence="1" key="1">
    <citation type="submission" date="2021-02" db="EMBL/GenBank/DDBJ databases">
        <authorList>
            <person name="Nowell W R."/>
        </authorList>
    </citation>
    <scope>NUCLEOTIDE SEQUENCE</scope>
</reference>
<dbReference type="Proteomes" id="UP000663889">
    <property type="component" value="Unassembled WGS sequence"/>
</dbReference>
<accession>A0A815MXS1</accession>
<dbReference type="EMBL" id="CAJNOU010004187">
    <property type="protein sequence ID" value="CAF1430618.1"/>
    <property type="molecule type" value="Genomic_DNA"/>
</dbReference>
<dbReference type="AlphaFoldDB" id="A0A815MXS1"/>